<dbReference type="Proteomes" id="UP000567179">
    <property type="component" value="Unassembled WGS sequence"/>
</dbReference>
<keyword evidence="2" id="KW-1185">Reference proteome</keyword>
<reference evidence="1 2" key="1">
    <citation type="journal article" date="2020" name="ISME J.">
        <title>Uncovering the hidden diversity of litter-decomposition mechanisms in mushroom-forming fungi.</title>
        <authorList>
            <person name="Floudas D."/>
            <person name="Bentzer J."/>
            <person name="Ahren D."/>
            <person name="Johansson T."/>
            <person name="Persson P."/>
            <person name="Tunlid A."/>
        </authorList>
    </citation>
    <scope>NUCLEOTIDE SEQUENCE [LARGE SCALE GENOMIC DNA]</scope>
    <source>
        <strain evidence="1 2">CBS 101986</strain>
    </source>
</reference>
<protein>
    <submittedName>
        <fullName evidence="1">Uncharacterized protein</fullName>
    </submittedName>
</protein>
<organism evidence="1 2">
    <name type="scientific">Psilocybe cf. subviscida</name>
    <dbReference type="NCBI Taxonomy" id="2480587"/>
    <lineage>
        <taxon>Eukaryota</taxon>
        <taxon>Fungi</taxon>
        <taxon>Dikarya</taxon>
        <taxon>Basidiomycota</taxon>
        <taxon>Agaricomycotina</taxon>
        <taxon>Agaricomycetes</taxon>
        <taxon>Agaricomycetidae</taxon>
        <taxon>Agaricales</taxon>
        <taxon>Agaricineae</taxon>
        <taxon>Strophariaceae</taxon>
        <taxon>Psilocybe</taxon>
    </lineage>
</organism>
<dbReference type="OrthoDB" id="2750929at2759"/>
<comment type="caution">
    <text evidence="1">The sequence shown here is derived from an EMBL/GenBank/DDBJ whole genome shotgun (WGS) entry which is preliminary data.</text>
</comment>
<dbReference type="AlphaFoldDB" id="A0A8H5ESJ1"/>
<sequence>MLGALFSAARSPARSFQATKRLFPLSLNSRNQWRRRTSTLDGLRGQRLLTLNPDRFSAMEQEVVDISDKPEVVLYCQGSSGQQEPIRLACNMRMDERFPANTVGLFYGHVGKTKDDFRSIRFRLCSSVDDFPQGSDLRRSDGSRWSLARGTVGALPKQYRSLLHLIKSDYPEDDCWLSRRYPVHSFSPQHIANEGGQVLDISNKTKISPKFKMGTTSLHYRAQDAKGQLLPFPSDTRGVFYYNQSTTAPTAIGELRFRLCDDISLFDAGKDLCLPSGLPWCVSSDTILALATFEALREQLCEEGLLSPVAKSFVDDAGSPVLHALNQPFAVNVETPNMTVVFKTGEETTKYVIRFLFSLMRKPGPLYIGRAVVQFEKYPPEDIGSHARHRPLFALRFLELLTPVTKIAHPDSAWVQDPEPDQYLRRRTKAGLYRTWGYTPFSANTQAVLSEWAKQPPLQGWESLEVDSRAHIQAPQSHSKIV</sequence>
<dbReference type="EMBL" id="JAACJJ010000057">
    <property type="protein sequence ID" value="KAF5310827.1"/>
    <property type="molecule type" value="Genomic_DNA"/>
</dbReference>
<gene>
    <name evidence="1" type="ORF">D9619_008025</name>
</gene>
<proteinExistence type="predicted"/>
<evidence type="ECO:0000313" key="1">
    <source>
        <dbReference type="EMBL" id="KAF5310827.1"/>
    </source>
</evidence>
<accession>A0A8H5ESJ1</accession>
<evidence type="ECO:0000313" key="2">
    <source>
        <dbReference type="Proteomes" id="UP000567179"/>
    </source>
</evidence>
<name>A0A8H5ESJ1_9AGAR</name>